<feature type="signal peptide" evidence="2">
    <location>
        <begin position="1"/>
        <end position="19"/>
    </location>
</feature>
<protein>
    <recommendedName>
        <fullName evidence="5">Lipoprotein</fullName>
    </recommendedName>
</protein>
<name>A0A3N2CP28_9ACTN</name>
<dbReference type="PROSITE" id="PS51257">
    <property type="entry name" value="PROKAR_LIPOPROTEIN"/>
    <property type="match status" value="1"/>
</dbReference>
<reference evidence="3 4" key="1">
    <citation type="submission" date="2018-11" db="EMBL/GenBank/DDBJ databases">
        <title>Sequencing the genomes of 1000 actinobacteria strains.</title>
        <authorList>
            <person name="Klenk H.-P."/>
        </authorList>
    </citation>
    <scope>NUCLEOTIDE SEQUENCE [LARGE SCALE GENOMIC DNA]</scope>
    <source>
        <strain evidence="3 4">DSM 12652</strain>
    </source>
</reference>
<keyword evidence="2" id="KW-0732">Signal</keyword>
<proteinExistence type="predicted"/>
<dbReference type="Proteomes" id="UP000281738">
    <property type="component" value="Unassembled WGS sequence"/>
</dbReference>
<dbReference type="AlphaFoldDB" id="A0A3N2CP28"/>
<dbReference type="RefSeq" id="WP_123388667.1">
    <property type="nucleotide sequence ID" value="NZ_RKHO01000001.1"/>
</dbReference>
<sequence length="159" mass="15298">MRLRPSATLGLALAALVLAGCGGGDDAGGSGGAGSSGGGESPSADAGSGGGDKELCGKPTSEWQLGLRDVARADPSDQAAYDATLDQAVEDTTALAGQAQDADLKAAYTTVATGLEDLKEKVSSGAIDTSNPAMMLRAGADAVAGQADVAEACLALGAA</sequence>
<gene>
    <name evidence="3" type="ORF">EDD33_0090</name>
</gene>
<evidence type="ECO:0000256" key="2">
    <source>
        <dbReference type="SAM" id="SignalP"/>
    </source>
</evidence>
<keyword evidence="4" id="KW-1185">Reference proteome</keyword>
<organism evidence="3 4">
    <name type="scientific">Nocardioides aurantiacus</name>
    <dbReference type="NCBI Taxonomy" id="86796"/>
    <lineage>
        <taxon>Bacteria</taxon>
        <taxon>Bacillati</taxon>
        <taxon>Actinomycetota</taxon>
        <taxon>Actinomycetes</taxon>
        <taxon>Propionibacteriales</taxon>
        <taxon>Nocardioidaceae</taxon>
        <taxon>Nocardioides</taxon>
    </lineage>
</organism>
<feature type="region of interest" description="Disordered" evidence="1">
    <location>
        <begin position="27"/>
        <end position="59"/>
    </location>
</feature>
<evidence type="ECO:0008006" key="5">
    <source>
        <dbReference type="Google" id="ProtNLM"/>
    </source>
</evidence>
<evidence type="ECO:0000256" key="1">
    <source>
        <dbReference type="SAM" id="MobiDB-lite"/>
    </source>
</evidence>
<accession>A0A3N2CP28</accession>
<evidence type="ECO:0000313" key="3">
    <source>
        <dbReference type="EMBL" id="ROR89273.1"/>
    </source>
</evidence>
<dbReference type="EMBL" id="RKHO01000001">
    <property type="protein sequence ID" value="ROR89273.1"/>
    <property type="molecule type" value="Genomic_DNA"/>
</dbReference>
<comment type="caution">
    <text evidence="3">The sequence shown here is derived from an EMBL/GenBank/DDBJ whole genome shotgun (WGS) entry which is preliminary data.</text>
</comment>
<feature type="chain" id="PRO_5039509691" description="Lipoprotein" evidence="2">
    <location>
        <begin position="20"/>
        <end position="159"/>
    </location>
</feature>
<feature type="compositionally biased region" description="Gly residues" evidence="1">
    <location>
        <begin position="27"/>
        <end position="40"/>
    </location>
</feature>
<evidence type="ECO:0000313" key="4">
    <source>
        <dbReference type="Proteomes" id="UP000281738"/>
    </source>
</evidence>